<comment type="subunit">
    <text evidence="10">F-type ATPases have 2 components, CF(1) - the catalytic core - and CF(0) - the membrane proton channel. CF(1) has five subunits: alpha(3), beta(3), gamma(1), delta(1), epsilon(1). CF(0) has three main subunits: a, b and c.</text>
</comment>
<dbReference type="PROSITE" id="PS00153">
    <property type="entry name" value="ATPASE_GAMMA"/>
    <property type="match status" value="1"/>
</dbReference>
<evidence type="ECO:0000256" key="5">
    <source>
        <dbReference type="ARBA" id="ARBA00022781"/>
    </source>
</evidence>
<dbReference type="STRING" id="748224.HMPREF9436_02442"/>
<evidence type="ECO:0000256" key="2">
    <source>
        <dbReference type="ARBA" id="ARBA00004170"/>
    </source>
</evidence>
<name>E2ZL86_9FIRM</name>
<evidence type="ECO:0000256" key="1">
    <source>
        <dbReference type="ARBA" id="ARBA00003456"/>
    </source>
</evidence>
<dbReference type="HOGENOM" id="CLU_050669_0_1_9"/>
<proteinExistence type="inferred from homology"/>
<dbReference type="GO" id="GO:0042777">
    <property type="term" value="P:proton motive force-driven plasma membrane ATP synthesis"/>
    <property type="evidence" value="ECO:0007669"/>
    <property type="project" value="UniProtKB-UniRule"/>
</dbReference>
<keyword evidence="10" id="KW-1003">Cell membrane</keyword>
<keyword evidence="5 10" id="KW-0375">Hydrogen ion transport</keyword>
<dbReference type="SUPFAM" id="SSF52943">
    <property type="entry name" value="ATP synthase (F1-ATPase), gamma subunit"/>
    <property type="match status" value="1"/>
</dbReference>
<keyword evidence="9 10" id="KW-0066">ATP synthesis</keyword>
<keyword evidence="7 10" id="KW-0472">Membrane</keyword>
<dbReference type="EMBL" id="AECU01000183">
    <property type="protein sequence ID" value="EFQ06066.1"/>
    <property type="molecule type" value="Genomic_DNA"/>
</dbReference>
<dbReference type="Gene3D" id="3.40.1380.10">
    <property type="match status" value="1"/>
</dbReference>
<evidence type="ECO:0000313" key="11">
    <source>
        <dbReference type="EMBL" id="EFQ06066.1"/>
    </source>
</evidence>
<dbReference type="PANTHER" id="PTHR11693">
    <property type="entry name" value="ATP SYNTHASE GAMMA CHAIN"/>
    <property type="match status" value="1"/>
</dbReference>
<dbReference type="NCBIfam" id="TIGR01146">
    <property type="entry name" value="ATPsyn_F1gamma"/>
    <property type="match status" value="1"/>
</dbReference>
<comment type="subcellular location">
    <subcellularLocation>
        <location evidence="10">Cell membrane</location>
        <topology evidence="10">Peripheral membrane protein</topology>
    </subcellularLocation>
    <subcellularLocation>
        <location evidence="2">Membrane</location>
        <topology evidence="2">Peripheral membrane protein</topology>
    </subcellularLocation>
</comment>
<dbReference type="AlphaFoldDB" id="E2ZL86"/>
<dbReference type="GO" id="GO:0005886">
    <property type="term" value="C:plasma membrane"/>
    <property type="evidence" value="ECO:0007669"/>
    <property type="project" value="UniProtKB-SubCell"/>
</dbReference>
<evidence type="ECO:0000256" key="4">
    <source>
        <dbReference type="ARBA" id="ARBA00022448"/>
    </source>
</evidence>
<dbReference type="GO" id="GO:0016787">
    <property type="term" value="F:hydrolase activity"/>
    <property type="evidence" value="ECO:0007669"/>
    <property type="project" value="UniProtKB-KW"/>
</dbReference>
<dbReference type="Gene3D" id="1.10.287.80">
    <property type="entry name" value="ATP synthase, gamma subunit, helix hairpin domain"/>
    <property type="match status" value="1"/>
</dbReference>
<evidence type="ECO:0000256" key="8">
    <source>
        <dbReference type="ARBA" id="ARBA00023196"/>
    </source>
</evidence>
<evidence type="ECO:0000256" key="7">
    <source>
        <dbReference type="ARBA" id="ARBA00023136"/>
    </source>
</evidence>
<evidence type="ECO:0000256" key="3">
    <source>
        <dbReference type="ARBA" id="ARBA00007681"/>
    </source>
</evidence>
<protein>
    <recommendedName>
        <fullName evidence="10">ATP synthase gamma chain</fullName>
    </recommendedName>
    <alternativeName>
        <fullName evidence="10">ATP synthase F1 sector gamma subunit</fullName>
    </alternativeName>
    <alternativeName>
        <fullName evidence="10">F-ATPase gamma subunit</fullName>
    </alternativeName>
</protein>
<evidence type="ECO:0000256" key="9">
    <source>
        <dbReference type="ARBA" id="ARBA00023310"/>
    </source>
</evidence>
<dbReference type="PRINTS" id="PR00126">
    <property type="entry name" value="ATPASEGAMMA"/>
</dbReference>
<organism evidence="11 12">
    <name type="scientific">Faecalibacterium cf. prausnitzii KLE1255</name>
    <dbReference type="NCBI Taxonomy" id="748224"/>
    <lineage>
        <taxon>Bacteria</taxon>
        <taxon>Bacillati</taxon>
        <taxon>Bacillota</taxon>
        <taxon>Clostridia</taxon>
        <taxon>Eubacteriales</taxon>
        <taxon>Oscillospiraceae</taxon>
        <taxon>Faecalibacterium</taxon>
    </lineage>
</organism>
<dbReference type="PANTHER" id="PTHR11693:SF22">
    <property type="entry name" value="ATP SYNTHASE SUBUNIT GAMMA, MITOCHONDRIAL"/>
    <property type="match status" value="1"/>
</dbReference>
<evidence type="ECO:0000256" key="6">
    <source>
        <dbReference type="ARBA" id="ARBA00023065"/>
    </source>
</evidence>
<dbReference type="GO" id="GO:0005524">
    <property type="term" value="F:ATP binding"/>
    <property type="evidence" value="ECO:0007669"/>
    <property type="project" value="UniProtKB-UniRule"/>
</dbReference>
<dbReference type="GO" id="GO:0046933">
    <property type="term" value="F:proton-transporting ATP synthase activity, rotational mechanism"/>
    <property type="evidence" value="ECO:0007669"/>
    <property type="project" value="UniProtKB-UniRule"/>
</dbReference>
<dbReference type="Proteomes" id="UP000006028">
    <property type="component" value="Unassembled WGS sequence"/>
</dbReference>
<dbReference type="HAMAP" id="MF_00815">
    <property type="entry name" value="ATP_synth_gamma_bact"/>
    <property type="match status" value="1"/>
</dbReference>
<gene>
    <name evidence="10 11" type="primary">atpG</name>
    <name evidence="11" type="ORF">HMPREF9436_02442</name>
</gene>
<comment type="caution">
    <text evidence="11">The sequence shown here is derived from an EMBL/GenBank/DDBJ whole genome shotgun (WGS) entry which is preliminary data.</text>
</comment>
<comment type="function">
    <text evidence="1 10">Produces ATP from ADP in the presence of a proton gradient across the membrane. The gamma chain is believed to be important in regulating ATPase activity and the flow of protons through the CF(0) complex.</text>
</comment>
<dbReference type="Pfam" id="PF00231">
    <property type="entry name" value="ATP-synt"/>
    <property type="match status" value="1"/>
</dbReference>
<evidence type="ECO:0000313" key="12">
    <source>
        <dbReference type="Proteomes" id="UP000006028"/>
    </source>
</evidence>
<dbReference type="CDD" id="cd12151">
    <property type="entry name" value="F1-ATPase_gamma"/>
    <property type="match status" value="1"/>
</dbReference>
<evidence type="ECO:0000256" key="10">
    <source>
        <dbReference type="HAMAP-Rule" id="MF_00815"/>
    </source>
</evidence>
<comment type="similarity">
    <text evidence="3 10">Belongs to the ATPase gamma chain family.</text>
</comment>
<keyword evidence="11" id="KW-0378">Hydrolase</keyword>
<dbReference type="InterPro" id="IPR035968">
    <property type="entry name" value="ATP_synth_F1_ATPase_gsu"/>
</dbReference>
<keyword evidence="6 10" id="KW-0406">Ion transport</keyword>
<keyword evidence="8 10" id="KW-0139">CF(1)</keyword>
<dbReference type="GO" id="GO:0045259">
    <property type="term" value="C:proton-transporting ATP synthase complex"/>
    <property type="evidence" value="ECO:0007669"/>
    <property type="project" value="UniProtKB-KW"/>
</dbReference>
<dbReference type="InterPro" id="IPR000131">
    <property type="entry name" value="ATP_synth_F1_gsu"/>
</dbReference>
<dbReference type="InterPro" id="IPR023632">
    <property type="entry name" value="ATP_synth_F1_gsu_CS"/>
</dbReference>
<keyword evidence="4 10" id="KW-0813">Transport</keyword>
<reference evidence="11 12" key="1">
    <citation type="submission" date="2010-08" db="EMBL/GenBank/DDBJ databases">
        <authorList>
            <person name="Weinstock G."/>
            <person name="Sodergren E."/>
            <person name="Clifton S."/>
            <person name="Fulton L."/>
            <person name="Fulton B."/>
            <person name="Courtney L."/>
            <person name="Fronick C."/>
            <person name="Harrison M."/>
            <person name="Strong C."/>
            <person name="Farmer C."/>
            <person name="Delahaunty K."/>
            <person name="Markovic C."/>
            <person name="Hall O."/>
            <person name="Minx P."/>
            <person name="Tomlinson C."/>
            <person name="Mitreva M."/>
            <person name="Hou S."/>
            <person name="Chen J."/>
            <person name="Wollam A."/>
            <person name="Pepin K.H."/>
            <person name="Johnson M."/>
            <person name="Bhonagiri V."/>
            <person name="Zhang X."/>
            <person name="Suruliraj S."/>
            <person name="Warren W."/>
            <person name="Chinwalla A."/>
            <person name="Mardis E.R."/>
            <person name="Wilson R.K."/>
        </authorList>
    </citation>
    <scope>NUCLEOTIDE SEQUENCE [LARGE SCALE GENOMIC DNA]</scope>
    <source>
        <strain evidence="11 12">KLE1255</strain>
    </source>
</reference>
<accession>E2ZL86</accession>
<sequence>MREATAMPSSKLLKERIESIQDTMKITNAMYLISSSKLRKARKNYQNVSPYFNRMRDTISRVVPHLPEEPVHPFFHERNTANPKRAYIVLTADKGMAGAYNQNIIKFLKENADENDRFYVIGQTGYRALYHKDPRLVEDFHYGATEPTLQRARDITMDAIDDFKTGKLDEIYLIYTRIENALTSEPTMVRLLPLDRAHLQPAPKGLGDPKGDVEMFPSAWTVFEQIAPIYMHGMIFGAMTESFCAEQSARMTAMDSATKNANDMIRELQLEYNRTRQGSITQEITEIIGGAAAVQNRAE</sequence>
<dbReference type="eggNOG" id="COG0224">
    <property type="taxonomic scope" value="Bacteria"/>
</dbReference>